<protein>
    <submittedName>
        <fullName evidence="4">Putative secreted protein (Por secretion system target)</fullName>
    </submittedName>
</protein>
<reference evidence="4 5" key="1">
    <citation type="submission" date="2018-06" db="EMBL/GenBank/DDBJ databases">
        <title>Genomic Encyclopedia of Type Strains, Phase III (KMG-III): the genomes of soil and plant-associated and newly described type strains.</title>
        <authorList>
            <person name="Whitman W."/>
        </authorList>
    </citation>
    <scope>NUCLEOTIDE SEQUENCE [LARGE SCALE GENOMIC DNA]</scope>
    <source>
        <strain evidence="4 5">CGMCC 1.12504</strain>
    </source>
</reference>
<keyword evidence="5" id="KW-1185">Reference proteome</keyword>
<name>A0A328WMA4_9FLAO</name>
<evidence type="ECO:0000256" key="1">
    <source>
        <dbReference type="ARBA" id="ARBA00022729"/>
    </source>
</evidence>
<evidence type="ECO:0000313" key="4">
    <source>
        <dbReference type="EMBL" id="RAR47263.1"/>
    </source>
</evidence>
<gene>
    <name evidence="4" type="ORF">B0I10_11056</name>
</gene>
<evidence type="ECO:0000259" key="3">
    <source>
        <dbReference type="Pfam" id="PF18962"/>
    </source>
</evidence>
<dbReference type="NCBIfam" id="TIGR04183">
    <property type="entry name" value="Por_Secre_tail"/>
    <property type="match status" value="1"/>
</dbReference>
<dbReference type="OrthoDB" id="1652165at2"/>
<evidence type="ECO:0000256" key="2">
    <source>
        <dbReference type="SAM" id="SignalP"/>
    </source>
</evidence>
<keyword evidence="1 2" id="KW-0732">Signal</keyword>
<proteinExistence type="predicted"/>
<feature type="chain" id="PRO_5016279053" evidence="2">
    <location>
        <begin position="23"/>
        <end position="621"/>
    </location>
</feature>
<feature type="signal peptide" evidence="2">
    <location>
        <begin position="1"/>
        <end position="22"/>
    </location>
</feature>
<evidence type="ECO:0000313" key="5">
    <source>
        <dbReference type="Proteomes" id="UP000249518"/>
    </source>
</evidence>
<dbReference type="Proteomes" id="UP000249518">
    <property type="component" value="Unassembled WGS sequence"/>
</dbReference>
<dbReference type="Pfam" id="PF18962">
    <property type="entry name" value="Por_Secre_tail"/>
    <property type="match status" value="1"/>
</dbReference>
<dbReference type="EMBL" id="QLSV01000010">
    <property type="protein sequence ID" value="RAR47263.1"/>
    <property type="molecule type" value="Genomic_DNA"/>
</dbReference>
<organism evidence="4 5">
    <name type="scientific">Flavobacterium lacus</name>
    <dbReference type="NCBI Taxonomy" id="1353778"/>
    <lineage>
        <taxon>Bacteria</taxon>
        <taxon>Pseudomonadati</taxon>
        <taxon>Bacteroidota</taxon>
        <taxon>Flavobacteriia</taxon>
        <taxon>Flavobacteriales</taxon>
        <taxon>Flavobacteriaceae</taxon>
        <taxon>Flavobacterium</taxon>
    </lineage>
</organism>
<dbReference type="RefSeq" id="WP_112086537.1">
    <property type="nucleotide sequence ID" value="NZ_QLSV01000010.1"/>
</dbReference>
<dbReference type="InterPro" id="IPR026444">
    <property type="entry name" value="Secre_tail"/>
</dbReference>
<dbReference type="AlphaFoldDB" id="A0A328WMA4"/>
<feature type="domain" description="Secretion system C-terminal sorting" evidence="3">
    <location>
        <begin position="545"/>
        <end position="620"/>
    </location>
</feature>
<accession>A0A328WMA4</accession>
<sequence>MTFKNYFLTTVTVLAASGYLAAQNVTVTNAAYIVTTGSPVLSLTGGTIVNNGTITFLDASLKFSGAVSYEGSGTTFIKNLEIAHAGTSLLNNRVNVTGVLSVSNGVLHANDNLTLISNSSGSAIIAPLPSGSAITGKVTVERYIAQGKRAFRFLTPSVTTDEFISNNWQESTHITGSSAGANGFDATASGSPSLFTYDNARLIGTGWEAIPNTDATNLNALQGYRLLIRGDRTPSLITQTSQPMMNAAITLAATGTVVTGTVVFNSSSAIPINGTTNTTTNGYSFIGNPYVNTVDWNDLNKTGLTDAYYSWDANMGTAMQRGRYVAYSSSTGLTNSDSSMNQFIQPGQAFFVKNSELGTPGTITFTEANKLGTNINTFFRLSAVELPRLELQVYEGMEPTADVFPIDATVAIFDNHYTNAIEAGDVTKMSSGIENLSFLNSGLSLAIDARPSVTATDELQVQLQQFKANKSYTFKSLFSNFDLSTTPFLYDTYLNDYTSLANGASTNVSFITTADPLSYDLNRFKIVFQSTILSQQNFNAESVMVYPNPVTTNQFTIELPSYLSGSIGVKIINTIGQIVYETKADAQKKLIIKPTITLAHGIYLVQINHTEKTITKKITIQ</sequence>
<comment type="caution">
    <text evidence="4">The sequence shown here is derived from an EMBL/GenBank/DDBJ whole genome shotgun (WGS) entry which is preliminary data.</text>
</comment>